<organism evidence="2 3">
    <name type="scientific">Allomyces macrogynus (strain ATCC 38327)</name>
    <name type="common">Allomyces javanicus var. macrogynus</name>
    <dbReference type="NCBI Taxonomy" id="578462"/>
    <lineage>
        <taxon>Eukaryota</taxon>
        <taxon>Fungi</taxon>
        <taxon>Fungi incertae sedis</taxon>
        <taxon>Blastocladiomycota</taxon>
        <taxon>Blastocladiomycetes</taxon>
        <taxon>Blastocladiales</taxon>
        <taxon>Blastocladiaceae</taxon>
        <taxon>Allomyces</taxon>
    </lineage>
</organism>
<feature type="region of interest" description="Disordered" evidence="1">
    <location>
        <begin position="72"/>
        <end position="204"/>
    </location>
</feature>
<evidence type="ECO:0000313" key="2">
    <source>
        <dbReference type="EMBL" id="KNE63347.1"/>
    </source>
</evidence>
<feature type="compositionally biased region" description="Basic and acidic residues" evidence="1">
    <location>
        <begin position="190"/>
        <end position="204"/>
    </location>
</feature>
<dbReference type="Proteomes" id="UP000054350">
    <property type="component" value="Unassembled WGS sequence"/>
</dbReference>
<keyword evidence="3" id="KW-1185">Reference proteome</keyword>
<dbReference type="AlphaFoldDB" id="A0A0L0SLF2"/>
<feature type="compositionally biased region" description="Low complexity" evidence="1">
    <location>
        <begin position="99"/>
        <end position="108"/>
    </location>
</feature>
<name>A0A0L0SLF2_ALLM3</name>
<accession>A0A0L0SLF2</accession>
<protein>
    <submittedName>
        <fullName evidence="2">Uncharacterized protein</fullName>
    </submittedName>
</protein>
<dbReference type="EMBL" id="GG745342">
    <property type="protein sequence ID" value="KNE63347.1"/>
    <property type="molecule type" value="Genomic_DNA"/>
</dbReference>
<reference evidence="3" key="2">
    <citation type="submission" date="2009-11" db="EMBL/GenBank/DDBJ databases">
        <title>The Genome Sequence of Allomyces macrogynus strain ATCC 38327.</title>
        <authorList>
            <consortium name="The Broad Institute Genome Sequencing Platform"/>
            <person name="Russ C."/>
            <person name="Cuomo C."/>
            <person name="Shea T."/>
            <person name="Young S.K."/>
            <person name="Zeng Q."/>
            <person name="Koehrsen M."/>
            <person name="Haas B."/>
            <person name="Borodovsky M."/>
            <person name="Guigo R."/>
            <person name="Alvarado L."/>
            <person name="Berlin A."/>
            <person name="Borenstein D."/>
            <person name="Chen Z."/>
            <person name="Engels R."/>
            <person name="Freedman E."/>
            <person name="Gellesch M."/>
            <person name="Goldberg J."/>
            <person name="Griggs A."/>
            <person name="Gujja S."/>
            <person name="Heiman D."/>
            <person name="Hepburn T."/>
            <person name="Howarth C."/>
            <person name="Jen D."/>
            <person name="Larson L."/>
            <person name="Lewis B."/>
            <person name="Mehta T."/>
            <person name="Park D."/>
            <person name="Pearson M."/>
            <person name="Roberts A."/>
            <person name="Saif S."/>
            <person name="Shenoy N."/>
            <person name="Sisk P."/>
            <person name="Stolte C."/>
            <person name="Sykes S."/>
            <person name="Walk T."/>
            <person name="White J."/>
            <person name="Yandava C."/>
            <person name="Burger G."/>
            <person name="Gray M.W."/>
            <person name="Holland P.W.H."/>
            <person name="King N."/>
            <person name="Lang F.B.F."/>
            <person name="Roger A.J."/>
            <person name="Ruiz-Trillo I."/>
            <person name="Lander E."/>
            <person name="Nusbaum C."/>
        </authorList>
    </citation>
    <scope>NUCLEOTIDE SEQUENCE [LARGE SCALE GENOMIC DNA]</scope>
    <source>
        <strain evidence="3">ATCC 38327</strain>
    </source>
</reference>
<proteinExistence type="predicted"/>
<dbReference type="VEuPathDB" id="FungiDB:AMAG_08487"/>
<dbReference type="OrthoDB" id="5560252at2759"/>
<reference evidence="2 3" key="1">
    <citation type="submission" date="2009-11" db="EMBL/GenBank/DDBJ databases">
        <title>Annotation of Allomyces macrogynus ATCC 38327.</title>
        <authorList>
            <consortium name="The Broad Institute Genome Sequencing Platform"/>
            <person name="Russ C."/>
            <person name="Cuomo C."/>
            <person name="Burger G."/>
            <person name="Gray M.W."/>
            <person name="Holland P.W.H."/>
            <person name="King N."/>
            <person name="Lang F.B.F."/>
            <person name="Roger A.J."/>
            <person name="Ruiz-Trillo I."/>
            <person name="Young S.K."/>
            <person name="Zeng Q."/>
            <person name="Gargeya S."/>
            <person name="Fitzgerald M."/>
            <person name="Haas B."/>
            <person name="Abouelleil A."/>
            <person name="Alvarado L."/>
            <person name="Arachchi H.M."/>
            <person name="Berlin A."/>
            <person name="Chapman S.B."/>
            <person name="Gearin G."/>
            <person name="Goldberg J."/>
            <person name="Griggs A."/>
            <person name="Gujja S."/>
            <person name="Hansen M."/>
            <person name="Heiman D."/>
            <person name="Howarth C."/>
            <person name="Larimer J."/>
            <person name="Lui A."/>
            <person name="MacDonald P.J.P."/>
            <person name="McCowen C."/>
            <person name="Montmayeur A."/>
            <person name="Murphy C."/>
            <person name="Neiman D."/>
            <person name="Pearson M."/>
            <person name="Priest M."/>
            <person name="Roberts A."/>
            <person name="Saif S."/>
            <person name="Shea T."/>
            <person name="Sisk P."/>
            <person name="Stolte C."/>
            <person name="Sykes S."/>
            <person name="Wortman J."/>
            <person name="Nusbaum C."/>
            <person name="Birren B."/>
        </authorList>
    </citation>
    <scope>NUCLEOTIDE SEQUENCE [LARGE SCALE GENOMIC DNA]</scope>
    <source>
        <strain evidence="2 3">ATCC 38327</strain>
    </source>
</reference>
<feature type="region of interest" description="Disordered" evidence="1">
    <location>
        <begin position="1"/>
        <end position="43"/>
    </location>
</feature>
<evidence type="ECO:0000313" key="3">
    <source>
        <dbReference type="Proteomes" id="UP000054350"/>
    </source>
</evidence>
<sequence length="204" mass="22270">MSLAPRTMSEPAPVLRGRSPVPPSEPVVHVRRQPNAPVNGNDSLQITSIYGFGTPAPDYLLRDHASEVIGTPTRKFGARASQRSSRSPNPIEWDENAPRTVTSSVTGTSRRRTASVPRSVVFDAAAPAAEGTASPKKRGTYSHVPGGRPYSFIPDPTVQDPLTVRAKKSAESGEVRYIGGDSRRLKRTPQHRESHDDLLKWNEE</sequence>
<gene>
    <name evidence="2" type="ORF">AMAG_08487</name>
</gene>
<evidence type="ECO:0000256" key="1">
    <source>
        <dbReference type="SAM" id="MobiDB-lite"/>
    </source>
</evidence>